<organism evidence="1 2">
    <name type="scientific">Sphaeroforma arctica JP610</name>
    <dbReference type="NCBI Taxonomy" id="667725"/>
    <lineage>
        <taxon>Eukaryota</taxon>
        <taxon>Ichthyosporea</taxon>
        <taxon>Ichthyophonida</taxon>
        <taxon>Sphaeroforma</taxon>
    </lineage>
</organism>
<evidence type="ECO:0000313" key="1">
    <source>
        <dbReference type="EMBL" id="KNC71030.1"/>
    </source>
</evidence>
<sequence length="69" mass="7967">MIGAEDIREKYLLACYQHQFDAESVSGFRNKHLMHGAYINEKNGGAHLYYLEQLVGRDAQFSVTGRRFD</sequence>
<dbReference type="Proteomes" id="UP000054560">
    <property type="component" value="Unassembled WGS sequence"/>
</dbReference>
<dbReference type="GeneID" id="25916941"/>
<accession>A0A0L0F2T1</accession>
<reference evidence="1 2" key="1">
    <citation type="submission" date="2011-02" db="EMBL/GenBank/DDBJ databases">
        <title>The Genome Sequence of Sphaeroforma arctica JP610.</title>
        <authorList>
            <consortium name="The Broad Institute Genome Sequencing Platform"/>
            <person name="Russ C."/>
            <person name="Cuomo C."/>
            <person name="Young S.K."/>
            <person name="Zeng Q."/>
            <person name="Gargeya S."/>
            <person name="Alvarado L."/>
            <person name="Berlin A."/>
            <person name="Chapman S.B."/>
            <person name="Chen Z."/>
            <person name="Freedman E."/>
            <person name="Gellesch M."/>
            <person name="Goldberg J."/>
            <person name="Griggs A."/>
            <person name="Gujja S."/>
            <person name="Heilman E."/>
            <person name="Heiman D."/>
            <person name="Howarth C."/>
            <person name="Mehta T."/>
            <person name="Neiman D."/>
            <person name="Pearson M."/>
            <person name="Roberts A."/>
            <person name="Saif S."/>
            <person name="Shea T."/>
            <person name="Shenoy N."/>
            <person name="Sisk P."/>
            <person name="Stolte C."/>
            <person name="Sykes S."/>
            <person name="White J."/>
            <person name="Yandava C."/>
            <person name="Burger G."/>
            <person name="Gray M.W."/>
            <person name="Holland P.W.H."/>
            <person name="King N."/>
            <person name="Lang F.B.F."/>
            <person name="Roger A.J."/>
            <person name="Ruiz-Trillo I."/>
            <person name="Haas B."/>
            <person name="Nusbaum C."/>
            <person name="Birren B."/>
        </authorList>
    </citation>
    <scope>NUCLEOTIDE SEQUENCE [LARGE SCALE GENOMIC DNA]</scope>
    <source>
        <strain evidence="1 2">JP610</strain>
    </source>
</reference>
<dbReference type="AlphaFoldDB" id="A0A0L0F2T1"/>
<gene>
    <name evidence="1" type="ORF">SARC_16437</name>
</gene>
<dbReference type="EMBL" id="KQ249672">
    <property type="protein sequence ID" value="KNC71030.1"/>
    <property type="molecule type" value="Genomic_DNA"/>
</dbReference>
<evidence type="ECO:0000313" key="2">
    <source>
        <dbReference type="Proteomes" id="UP000054560"/>
    </source>
</evidence>
<proteinExistence type="predicted"/>
<dbReference type="RefSeq" id="XP_014144932.1">
    <property type="nucleotide sequence ID" value="XM_014289457.1"/>
</dbReference>
<keyword evidence="2" id="KW-1185">Reference proteome</keyword>
<name>A0A0L0F2T1_9EUKA</name>
<protein>
    <submittedName>
        <fullName evidence="1">Uncharacterized protein</fullName>
    </submittedName>
</protein>